<accession>A0A0H2YSF4</accession>
<evidence type="ECO:0000313" key="1">
    <source>
        <dbReference type="EMBL" id="ABG83630.1"/>
    </source>
</evidence>
<name>A0A0H2YSF4_CLOP1</name>
<dbReference type="PANTHER" id="PTHR37691">
    <property type="entry name" value="BLR3518 PROTEIN"/>
    <property type="match status" value="1"/>
</dbReference>
<reference evidence="1 2" key="1">
    <citation type="journal article" date="2006" name="Genome Res.">
        <title>Skewed genomic variability in strains of the toxigenic bacterial pathogen, Clostridium perfringens.</title>
        <authorList>
            <person name="Myers G.S."/>
            <person name="Rasko D.A."/>
            <person name="Cheung J.K."/>
            <person name="Ravel J."/>
            <person name="Seshadri R."/>
            <person name="Deboy R.T."/>
            <person name="Ren Q."/>
            <person name="Varga J."/>
            <person name="Awad M.M."/>
            <person name="Brinkac L.M."/>
            <person name="Daugherty S.C."/>
            <person name="Haft D.H."/>
            <person name="Dodson R.J."/>
            <person name="Madupu R."/>
            <person name="Nelson W.C."/>
            <person name="Rosovitz M.J."/>
            <person name="Sullivan S.A."/>
            <person name="Khouri H."/>
            <person name="Dimitrov G.I."/>
            <person name="Watkins K.L."/>
            <person name="Mulligan S."/>
            <person name="Benton J."/>
            <person name="Radune D."/>
            <person name="Fisher D.J."/>
            <person name="Atkins H.S."/>
            <person name="Hiscox T."/>
            <person name="Jost B.H."/>
            <person name="Billington S.J."/>
            <person name="Songer J.G."/>
            <person name="McClane B.A."/>
            <person name="Titball R.W."/>
            <person name="Rood J.I."/>
            <person name="Melville S.B."/>
            <person name="Paulsen I.T."/>
        </authorList>
    </citation>
    <scope>NUCLEOTIDE SEQUENCE [LARGE SCALE GENOMIC DNA]</scope>
    <source>
        <strain evidence="2">ATCC 13124 / DSM 756 / JCM 1290 / NCIMB 6125 / NCTC 8237 / S 107 / Type A</strain>
    </source>
</reference>
<dbReference type="AlphaFoldDB" id="A0A0H2YSF4"/>
<keyword evidence="2" id="KW-1185">Reference proteome</keyword>
<dbReference type="InterPro" id="IPR027396">
    <property type="entry name" value="DsrEFH-like"/>
</dbReference>
<dbReference type="RefSeq" id="WP_003459957.1">
    <property type="nucleotide sequence ID" value="NC_008261.1"/>
</dbReference>
<dbReference type="eggNOG" id="COG1416">
    <property type="taxonomic scope" value="Bacteria"/>
</dbReference>
<dbReference type="PANTHER" id="PTHR37691:SF1">
    <property type="entry name" value="BLR3518 PROTEIN"/>
    <property type="match status" value="1"/>
</dbReference>
<evidence type="ECO:0000313" key="2">
    <source>
        <dbReference type="Proteomes" id="UP000001823"/>
    </source>
</evidence>
<dbReference type="HOGENOM" id="CLU_127515_3_1_9"/>
<dbReference type="InterPro" id="IPR003787">
    <property type="entry name" value="Sulphur_relay_DsrE/F-like"/>
</dbReference>
<dbReference type="STRING" id="195103.CPF_0093"/>
<dbReference type="PaxDb" id="195103-CPF_0093"/>
<protein>
    <submittedName>
        <fullName evidence="1">Uncharacterized protein</fullName>
    </submittedName>
</protein>
<dbReference type="Gene3D" id="3.40.1260.10">
    <property type="entry name" value="DsrEFH-like"/>
    <property type="match status" value="1"/>
</dbReference>
<organism evidence="1 2">
    <name type="scientific">Clostridium perfringens (strain ATCC 13124 / DSM 756 / JCM 1290 / NCIMB 6125 / NCTC 8237 / Type A)</name>
    <dbReference type="NCBI Taxonomy" id="195103"/>
    <lineage>
        <taxon>Bacteria</taxon>
        <taxon>Bacillati</taxon>
        <taxon>Bacillota</taxon>
        <taxon>Clostridia</taxon>
        <taxon>Eubacteriales</taxon>
        <taxon>Clostridiaceae</taxon>
        <taxon>Clostridium</taxon>
    </lineage>
</organism>
<sequence length="116" mass="13336">MKIIFHIDEPNKWPMVLENLKNVLNNAKETNRKYELEVLANSMAVFQLRELIARNTHLIDKIIEPAEQGVVFAVCNNSLNKFNISKDELFSFCKVVPAGIIELAEKQSEGYLYIKP</sequence>
<dbReference type="Pfam" id="PF02635">
    <property type="entry name" value="DsrE"/>
    <property type="match status" value="1"/>
</dbReference>
<dbReference type="KEGG" id="cpf:CPF_0093"/>
<gene>
    <name evidence="1" type="ordered locus">CPF_0093</name>
</gene>
<dbReference type="EMBL" id="CP000246">
    <property type="protein sequence ID" value="ABG83630.1"/>
    <property type="molecule type" value="Genomic_DNA"/>
</dbReference>
<dbReference type="Proteomes" id="UP000001823">
    <property type="component" value="Chromosome"/>
</dbReference>
<dbReference type="SUPFAM" id="SSF75169">
    <property type="entry name" value="DsrEFH-like"/>
    <property type="match status" value="1"/>
</dbReference>
<proteinExistence type="predicted"/>